<keyword evidence="3" id="KW-1185">Reference proteome</keyword>
<dbReference type="EMBL" id="JAHQIW010000811">
    <property type="protein sequence ID" value="KAJ1350195.1"/>
    <property type="molecule type" value="Genomic_DNA"/>
</dbReference>
<comment type="caution">
    <text evidence="2">The sequence shown here is derived from an EMBL/GenBank/DDBJ whole genome shotgun (WGS) entry which is preliminary data.</text>
</comment>
<sequence>MENLTIIPYAISVLAIISTAFGCGVMPSGQVSTRPFTVTGFTTLPLPMIYSSATNIAFPGIAPNEAAAKGFVERPRNTNCL</sequence>
<dbReference type="Proteomes" id="UP001196413">
    <property type="component" value="Unassembled WGS sequence"/>
</dbReference>
<keyword evidence="1" id="KW-0812">Transmembrane</keyword>
<keyword evidence="1" id="KW-0472">Membrane</keyword>
<reference evidence="2" key="1">
    <citation type="submission" date="2021-06" db="EMBL/GenBank/DDBJ databases">
        <title>Parelaphostrongylus tenuis whole genome reference sequence.</title>
        <authorList>
            <person name="Garwood T.J."/>
            <person name="Larsen P.A."/>
            <person name="Fountain-Jones N.M."/>
            <person name="Garbe J.R."/>
            <person name="Macchietto M.G."/>
            <person name="Kania S.A."/>
            <person name="Gerhold R.W."/>
            <person name="Richards J.E."/>
            <person name="Wolf T.M."/>
        </authorList>
    </citation>
    <scope>NUCLEOTIDE SEQUENCE</scope>
    <source>
        <strain evidence="2">MNPRO001-30</strain>
        <tissue evidence="2">Meninges</tissue>
    </source>
</reference>
<feature type="transmembrane region" description="Helical" evidence="1">
    <location>
        <begin position="6"/>
        <end position="26"/>
    </location>
</feature>
<evidence type="ECO:0000313" key="2">
    <source>
        <dbReference type="EMBL" id="KAJ1350195.1"/>
    </source>
</evidence>
<proteinExistence type="predicted"/>
<evidence type="ECO:0000313" key="3">
    <source>
        <dbReference type="Proteomes" id="UP001196413"/>
    </source>
</evidence>
<evidence type="ECO:0000256" key="1">
    <source>
        <dbReference type="SAM" id="Phobius"/>
    </source>
</evidence>
<gene>
    <name evidence="2" type="ORF">KIN20_005928</name>
</gene>
<keyword evidence="1" id="KW-1133">Transmembrane helix</keyword>
<name>A0AAD5M2W0_PARTN</name>
<dbReference type="AlphaFoldDB" id="A0AAD5M2W0"/>
<accession>A0AAD5M2W0</accession>
<organism evidence="2 3">
    <name type="scientific">Parelaphostrongylus tenuis</name>
    <name type="common">Meningeal worm</name>
    <dbReference type="NCBI Taxonomy" id="148309"/>
    <lineage>
        <taxon>Eukaryota</taxon>
        <taxon>Metazoa</taxon>
        <taxon>Ecdysozoa</taxon>
        <taxon>Nematoda</taxon>
        <taxon>Chromadorea</taxon>
        <taxon>Rhabditida</taxon>
        <taxon>Rhabditina</taxon>
        <taxon>Rhabditomorpha</taxon>
        <taxon>Strongyloidea</taxon>
        <taxon>Metastrongylidae</taxon>
        <taxon>Parelaphostrongylus</taxon>
    </lineage>
</organism>
<protein>
    <submittedName>
        <fullName evidence="2">Uncharacterized protein</fullName>
    </submittedName>
</protein>